<evidence type="ECO:0000256" key="1">
    <source>
        <dbReference type="SAM" id="SignalP"/>
    </source>
</evidence>
<reference evidence="2 3" key="1">
    <citation type="submission" date="2020-08" db="EMBL/GenBank/DDBJ databases">
        <title>Genomic Encyclopedia of Type Strains, Phase IV (KMG-IV): sequencing the most valuable type-strain genomes for metagenomic binning, comparative biology and taxonomic classification.</title>
        <authorList>
            <person name="Goeker M."/>
        </authorList>
    </citation>
    <scope>NUCLEOTIDE SEQUENCE [LARGE SCALE GENOMIC DNA]</scope>
    <source>
        <strain evidence="2 3">DSM 103336</strain>
    </source>
</reference>
<evidence type="ECO:0000313" key="3">
    <source>
        <dbReference type="Proteomes" id="UP000546701"/>
    </source>
</evidence>
<dbReference type="Proteomes" id="UP000546701">
    <property type="component" value="Unassembled WGS sequence"/>
</dbReference>
<keyword evidence="3" id="KW-1185">Reference proteome</keyword>
<feature type="chain" id="PRO_5031218568" evidence="1">
    <location>
        <begin position="22"/>
        <end position="238"/>
    </location>
</feature>
<sequence length="238" mass="26478">MPRLAIIAAALVLGIIAPSAAQDAGPAYDFQDRTRALAFDPSRFFPERSEPAMSIRYMGDDYGYPVYAIAVRKGCTDADQGEARRTCGGRLVARMIRSPYEGKPPRPRTRGQKLFGMIAQAKPQSDEALLRLLDNTGLEWSEADIRKCPAAMMHLATGRDLKFSSAIDQSGNFAQIVLHADTISFEINDYLMRSRYEGWLRSGSPAAWADEFASSLETCWKPSTATVPWRIIKHKSRD</sequence>
<name>A0A7W9F070_9SPHN</name>
<dbReference type="AlphaFoldDB" id="A0A7W9F070"/>
<dbReference type="OrthoDB" id="7549064at2"/>
<proteinExistence type="predicted"/>
<gene>
    <name evidence="2" type="ORF">FHS99_000379</name>
</gene>
<accession>A0A7W9F070</accession>
<keyword evidence="1" id="KW-0732">Signal</keyword>
<dbReference type="RefSeq" id="WP_157175089.1">
    <property type="nucleotide sequence ID" value="NZ_BMJP01000001.1"/>
</dbReference>
<organism evidence="2 3">
    <name type="scientific">Sphingomonas prati</name>
    <dbReference type="NCBI Taxonomy" id="1843237"/>
    <lineage>
        <taxon>Bacteria</taxon>
        <taxon>Pseudomonadati</taxon>
        <taxon>Pseudomonadota</taxon>
        <taxon>Alphaproteobacteria</taxon>
        <taxon>Sphingomonadales</taxon>
        <taxon>Sphingomonadaceae</taxon>
        <taxon>Sphingomonas</taxon>
    </lineage>
</organism>
<evidence type="ECO:0000313" key="2">
    <source>
        <dbReference type="EMBL" id="MBB5727923.1"/>
    </source>
</evidence>
<comment type="caution">
    <text evidence="2">The sequence shown here is derived from an EMBL/GenBank/DDBJ whole genome shotgun (WGS) entry which is preliminary data.</text>
</comment>
<feature type="signal peptide" evidence="1">
    <location>
        <begin position="1"/>
        <end position="21"/>
    </location>
</feature>
<protein>
    <submittedName>
        <fullName evidence="2">Uncharacterized protein</fullName>
    </submittedName>
</protein>
<dbReference type="EMBL" id="JACIJR010000001">
    <property type="protein sequence ID" value="MBB5727923.1"/>
    <property type="molecule type" value="Genomic_DNA"/>
</dbReference>